<sequence>MGLFSKKETCSICKDELTKIKLSDGYICGKCLKESGLFPIKKPLKTVTIEEAINLINKNAENKECVKSFNPTKKIGVYIEFDDNKKQWLIPDGFAGKKRNPKVYNYKDIIEFELLEDGETITKGGLGSAIAGGVLLGGVGAIVGGVTGKKKTNSIVNSLQIKITLNNMNNPNVYIKLIKAKTKTNSFTYKTSYKLAQDILSVLSIIVENNEKSKNEVKNISSEVDEILKFKNLLDDGIITQEEFDKKKKIILGILL</sequence>
<evidence type="ECO:0000313" key="3">
    <source>
        <dbReference type="EMBL" id="GAA0863707.1"/>
    </source>
</evidence>
<reference evidence="4" key="1">
    <citation type="journal article" date="2019" name="Int. J. Syst. Evol. Microbiol.">
        <title>The Global Catalogue of Microorganisms (GCM) 10K type strain sequencing project: providing services to taxonomists for standard genome sequencing and annotation.</title>
        <authorList>
            <consortium name="The Broad Institute Genomics Platform"/>
            <consortium name="The Broad Institute Genome Sequencing Center for Infectious Disease"/>
            <person name="Wu L."/>
            <person name="Ma J."/>
        </authorList>
    </citation>
    <scope>NUCLEOTIDE SEQUENCE [LARGE SCALE GENOMIC DNA]</scope>
    <source>
        <strain evidence="4">JCM 6486</strain>
    </source>
</reference>
<dbReference type="Pfam" id="PF09851">
    <property type="entry name" value="SHOCT"/>
    <property type="match status" value="1"/>
</dbReference>
<dbReference type="InterPro" id="IPR018649">
    <property type="entry name" value="SHOCT"/>
</dbReference>
<feature type="domain" description="SHOCT" evidence="1">
    <location>
        <begin position="225"/>
        <end position="252"/>
    </location>
</feature>
<feature type="domain" description="DUF4428" evidence="2">
    <location>
        <begin position="9"/>
        <end position="51"/>
    </location>
</feature>
<evidence type="ECO:0000313" key="4">
    <source>
        <dbReference type="Proteomes" id="UP001400965"/>
    </source>
</evidence>
<dbReference type="Proteomes" id="UP001400965">
    <property type="component" value="Unassembled WGS sequence"/>
</dbReference>
<dbReference type="RefSeq" id="WP_346044333.1">
    <property type="nucleotide sequence ID" value="NZ_BAAACP010000007.1"/>
</dbReference>
<dbReference type="EMBL" id="BAAACP010000007">
    <property type="protein sequence ID" value="GAA0863707.1"/>
    <property type="molecule type" value="Genomic_DNA"/>
</dbReference>
<evidence type="ECO:0008006" key="5">
    <source>
        <dbReference type="Google" id="ProtNLM"/>
    </source>
</evidence>
<evidence type="ECO:0000259" key="2">
    <source>
        <dbReference type="Pfam" id="PF14471"/>
    </source>
</evidence>
<name>A0ABP3XHA6_9FIRM</name>
<organism evidence="3 4">
    <name type="scientific">Paraclostridium tenue</name>
    <dbReference type="NCBI Taxonomy" id="1737"/>
    <lineage>
        <taxon>Bacteria</taxon>
        <taxon>Bacillati</taxon>
        <taxon>Bacillota</taxon>
        <taxon>Clostridia</taxon>
        <taxon>Peptostreptococcales</taxon>
        <taxon>Peptostreptococcaceae</taxon>
        <taxon>Paraclostridium</taxon>
    </lineage>
</organism>
<evidence type="ECO:0000259" key="1">
    <source>
        <dbReference type="Pfam" id="PF09851"/>
    </source>
</evidence>
<gene>
    <name evidence="3" type="ORF">GCM10008917_14290</name>
</gene>
<protein>
    <recommendedName>
        <fullName evidence="5">SHOCT domain-containing protein</fullName>
    </recommendedName>
</protein>
<keyword evidence="4" id="KW-1185">Reference proteome</keyword>
<dbReference type="Pfam" id="PF14471">
    <property type="entry name" value="DUF4428"/>
    <property type="match status" value="1"/>
</dbReference>
<dbReference type="InterPro" id="IPR027872">
    <property type="entry name" value="DUF4428"/>
</dbReference>
<proteinExistence type="predicted"/>
<accession>A0ABP3XHA6</accession>
<comment type="caution">
    <text evidence="3">The sequence shown here is derived from an EMBL/GenBank/DDBJ whole genome shotgun (WGS) entry which is preliminary data.</text>
</comment>